<proteinExistence type="predicted"/>
<dbReference type="Proteomes" id="UP000184052">
    <property type="component" value="Unassembled WGS sequence"/>
</dbReference>
<accession>A0A1M6HR38</accession>
<dbReference type="STRING" id="1121476.SAMN02745751_02073"/>
<organism evidence="3 4">
    <name type="scientific">Dethiosulfatibacter aminovorans DSM 17477</name>
    <dbReference type="NCBI Taxonomy" id="1121476"/>
    <lineage>
        <taxon>Bacteria</taxon>
        <taxon>Bacillati</taxon>
        <taxon>Bacillota</taxon>
        <taxon>Tissierellia</taxon>
        <taxon>Dethiosulfatibacter</taxon>
    </lineage>
</organism>
<dbReference type="Pfam" id="PF07905">
    <property type="entry name" value="PucR"/>
    <property type="match status" value="1"/>
</dbReference>
<dbReference type="RefSeq" id="WP_073049512.1">
    <property type="nucleotide sequence ID" value="NZ_FQZL01000014.1"/>
</dbReference>
<feature type="domain" description="PucR C-terminal helix-turn-helix" evidence="2">
    <location>
        <begin position="317"/>
        <end position="373"/>
    </location>
</feature>
<name>A0A1M6HR38_9FIRM</name>
<sequence>MSVKVKDLFDLKLFESARLVAGKNGLENEIKRINFSDCPVLDDVVDMELVMAGDFYVNSLYIAKDDKEEMRKIFDLYINSSSAGVCIIDEFLDDIPDDIKRFCDEKSFPVIFIDTMVPYAEIVITITEMILLEQADTISEMRIDRLLDGDINSQEVAAIATRINGSFKKFYNCLYINVESIQADRFNYLRKELNSNYDFEALKYRNNILMILNFNKQVMLKTHIDYVENLVKKYTEDYIIGVSNSFTSKDEFNHCVKQSLSSYELSFVTEDRVVHYKDLNVYKVLYPMRNSRHLAEFYREIFMPLKEYDEYYNSDIVNTVEVYLENNGEYKKTAQMLHQHENTVRYRILKAKKLLNLENDHLKFIEQVSLALKMDKIMNMDKKSILSS</sequence>
<dbReference type="InterPro" id="IPR051448">
    <property type="entry name" value="CdaR-like_regulators"/>
</dbReference>
<dbReference type="EMBL" id="FQZL01000014">
    <property type="protein sequence ID" value="SHJ24665.1"/>
    <property type="molecule type" value="Genomic_DNA"/>
</dbReference>
<dbReference type="PANTHER" id="PTHR33744">
    <property type="entry name" value="CARBOHYDRATE DIACID REGULATOR"/>
    <property type="match status" value="1"/>
</dbReference>
<dbReference type="InterPro" id="IPR042070">
    <property type="entry name" value="PucR_C-HTH_sf"/>
</dbReference>
<evidence type="ECO:0000259" key="2">
    <source>
        <dbReference type="Pfam" id="PF13556"/>
    </source>
</evidence>
<dbReference type="Gene3D" id="1.10.10.2840">
    <property type="entry name" value="PucR C-terminal helix-turn-helix domain"/>
    <property type="match status" value="1"/>
</dbReference>
<dbReference type="Pfam" id="PF13556">
    <property type="entry name" value="HTH_30"/>
    <property type="match status" value="1"/>
</dbReference>
<dbReference type="OrthoDB" id="143422at2"/>
<feature type="domain" description="Purine catabolism PurC-like" evidence="1">
    <location>
        <begin position="7"/>
        <end position="130"/>
    </location>
</feature>
<dbReference type="InterPro" id="IPR012914">
    <property type="entry name" value="PucR_dom"/>
</dbReference>
<evidence type="ECO:0000313" key="4">
    <source>
        <dbReference type="Proteomes" id="UP000184052"/>
    </source>
</evidence>
<gene>
    <name evidence="3" type="ORF">SAMN02745751_02073</name>
</gene>
<reference evidence="3 4" key="1">
    <citation type="submission" date="2016-11" db="EMBL/GenBank/DDBJ databases">
        <authorList>
            <person name="Jaros S."/>
            <person name="Januszkiewicz K."/>
            <person name="Wedrychowicz H."/>
        </authorList>
    </citation>
    <scope>NUCLEOTIDE SEQUENCE [LARGE SCALE GENOMIC DNA]</scope>
    <source>
        <strain evidence="3 4">DSM 17477</strain>
    </source>
</reference>
<dbReference type="PANTHER" id="PTHR33744:SF1">
    <property type="entry name" value="DNA-BINDING TRANSCRIPTIONAL ACTIVATOR ADER"/>
    <property type="match status" value="1"/>
</dbReference>
<keyword evidence="4" id="KW-1185">Reference proteome</keyword>
<evidence type="ECO:0000313" key="3">
    <source>
        <dbReference type="EMBL" id="SHJ24665.1"/>
    </source>
</evidence>
<dbReference type="AlphaFoldDB" id="A0A1M6HR38"/>
<dbReference type="InterPro" id="IPR025736">
    <property type="entry name" value="PucR_C-HTH_dom"/>
</dbReference>
<evidence type="ECO:0000259" key="1">
    <source>
        <dbReference type="Pfam" id="PF07905"/>
    </source>
</evidence>
<protein>
    <submittedName>
        <fullName evidence="3">Sugar diacid utilization regulator</fullName>
    </submittedName>
</protein>